<feature type="region of interest" description="Disordered" evidence="4">
    <location>
        <begin position="1"/>
        <end position="45"/>
    </location>
</feature>
<dbReference type="Pfam" id="PF20240">
    <property type="entry name" value="DUF6597"/>
    <property type="match status" value="1"/>
</dbReference>
<evidence type="ECO:0000313" key="7">
    <source>
        <dbReference type="Proteomes" id="UP000199103"/>
    </source>
</evidence>
<dbReference type="EMBL" id="LT629772">
    <property type="protein sequence ID" value="SDS46323.1"/>
    <property type="molecule type" value="Genomic_DNA"/>
</dbReference>
<feature type="domain" description="HTH araC/xylS-type" evidence="5">
    <location>
        <begin position="178"/>
        <end position="282"/>
    </location>
</feature>
<dbReference type="Proteomes" id="UP000199103">
    <property type="component" value="Chromosome I"/>
</dbReference>
<dbReference type="Gene3D" id="1.10.10.60">
    <property type="entry name" value="Homeodomain-like"/>
    <property type="match status" value="1"/>
</dbReference>
<name>A0A1H1SEP0_9ACTN</name>
<keyword evidence="7" id="KW-1185">Reference proteome</keyword>
<dbReference type="PANTHER" id="PTHR46796:SF15">
    <property type="entry name" value="BLL1074 PROTEIN"/>
    <property type="match status" value="1"/>
</dbReference>
<protein>
    <submittedName>
        <fullName evidence="6">AraC-type DNA-binding protein</fullName>
    </submittedName>
</protein>
<dbReference type="InterPro" id="IPR050204">
    <property type="entry name" value="AraC_XylS_family_regulators"/>
</dbReference>
<dbReference type="InterPro" id="IPR046532">
    <property type="entry name" value="DUF6597"/>
</dbReference>
<dbReference type="Pfam" id="PF12833">
    <property type="entry name" value="HTH_18"/>
    <property type="match status" value="1"/>
</dbReference>
<reference evidence="6 7" key="1">
    <citation type="submission" date="2016-10" db="EMBL/GenBank/DDBJ databases">
        <authorList>
            <person name="de Groot N.N."/>
        </authorList>
    </citation>
    <scope>NUCLEOTIDE SEQUENCE [LARGE SCALE GENOMIC DNA]</scope>
    <source>
        <strain evidence="6 7">DSM 21800</strain>
    </source>
</reference>
<evidence type="ECO:0000259" key="5">
    <source>
        <dbReference type="PROSITE" id="PS01124"/>
    </source>
</evidence>
<evidence type="ECO:0000256" key="1">
    <source>
        <dbReference type="ARBA" id="ARBA00023015"/>
    </source>
</evidence>
<dbReference type="GO" id="GO:0043565">
    <property type="term" value="F:sequence-specific DNA binding"/>
    <property type="evidence" value="ECO:0007669"/>
    <property type="project" value="InterPro"/>
</dbReference>
<dbReference type="STRING" id="630515.SAMN04489812_1984"/>
<gene>
    <name evidence="6" type="ORF">SAMN04489812_1984</name>
</gene>
<keyword evidence="2 6" id="KW-0238">DNA-binding</keyword>
<dbReference type="PROSITE" id="PS01124">
    <property type="entry name" value="HTH_ARAC_FAMILY_2"/>
    <property type="match status" value="1"/>
</dbReference>
<dbReference type="InterPro" id="IPR018060">
    <property type="entry name" value="HTH_AraC"/>
</dbReference>
<dbReference type="PANTHER" id="PTHR46796">
    <property type="entry name" value="HTH-TYPE TRANSCRIPTIONAL ACTIVATOR RHAS-RELATED"/>
    <property type="match status" value="1"/>
</dbReference>
<dbReference type="AlphaFoldDB" id="A0A1H1SEP0"/>
<organism evidence="6 7">
    <name type="scientific">Microlunatus soli</name>
    <dbReference type="NCBI Taxonomy" id="630515"/>
    <lineage>
        <taxon>Bacteria</taxon>
        <taxon>Bacillati</taxon>
        <taxon>Actinomycetota</taxon>
        <taxon>Actinomycetes</taxon>
        <taxon>Propionibacteriales</taxon>
        <taxon>Propionibacteriaceae</taxon>
        <taxon>Microlunatus</taxon>
    </lineage>
</organism>
<dbReference type="SMART" id="SM00342">
    <property type="entry name" value="HTH_ARAC"/>
    <property type="match status" value="1"/>
</dbReference>
<evidence type="ECO:0000256" key="2">
    <source>
        <dbReference type="ARBA" id="ARBA00023125"/>
    </source>
</evidence>
<keyword evidence="3" id="KW-0804">Transcription</keyword>
<evidence type="ECO:0000313" key="6">
    <source>
        <dbReference type="EMBL" id="SDS46323.1"/>
    </source>
</evidence>
<sequence>MQTPGARVRPARGRSTGEPVYPGTVGNDDRAGGYDEPGTYDEQLPHPDLRHAVRTVWIQRVAADGAVQRHLPTGGIELQATLGRPIRLLGPLTCARVEPLEPGAIIIGIRFWPGAFAPLSAVPARELTDQVVPLAQLWGGSAVRLGDQLARSGRADRALQLLQDTVISRLRRAPTADRLITEAVRRLMPWRPAAVATIASELSISESQLRRRFDRGIGTSPKTLQRTLRLQGYLSLAQAGADDARTLRVTDLAARVGYTDQPHLTHECMRLTGVTPRRLLGTDRDRCGCGHDHAASYRPFLGGIPQPR</sequence>
<proteinExistence type="predicted"/>
<accession>A0A1H1SEP0</accession>
<dbReference type="RefSeq" id="WP_231920258.1">
    <property type="nucleotide sequence ID" value="NZ_LT629772.1"/>
</dbReference>
<keyword evidence="1" id="KW-0805">Transcription regulation</keyword>
<evidence type="ECO:0000256" key="4">
    <source>
        <dbReference type="SAM" id="MobiDB-lite"/>
    </source>
</evidence>
<evidence type="ECO:0000256" key="3">
    <source>
        <dbReference type="ARBA" id="ARBA00023163"/>
    </source>
</evidence>
<dbReference type="GO" id="GO:0003700">
    <property type="term" value="F:DNA-binding transcription factor activity"/>
    <property type="evidence" value="ECO:0007669"/>
    <property type="project" value="InterPro"/>
</dbReference>